<reference evidence="4" key="1">
    <citation type="submission" date="2023-07" db="EMBL/GenBank/DDBJ databases">
        <authorList>
            <person name="Deng Y."/>
            <person name="Zhang Y.-Q."/>
        </authorList>
    </citation>
    <scope>NUCLEOTIDE SEQUENCE [LARGE SCALE GENOMIC DNA]</scope>
    <source>
        <strain evidence="4">CPCC 205710</strain>
    </source>
</reference>
<dbReference type="RefSeq" id="WP_260993922.1">
    <property type="nucleotide sequence ID" value="NZ_JAODWD010000003.1"/>
</dbReference>
<proteinExistence type="predicted"/>
<comment type="caution">
    <text evidence="3">The sequence shown here is derived from an EMBL/GenBank/DDBJ whole genome shotgun (WGS) entry which is preliminary data.</text>
</comment>
<keyword evidence="1" id="KW-0732">Signal</keyword>
<feature type="signal peptide" evidence="1">
    <location>
        <begin position="1"/>
        <end position="35"/>
    </location>
</feature>
<organism evidence="3 4">
    <name type="scientific">Mycobacterium deserti</name>
    <dbReference type="NCBI Taxonomy" id="2978347"/>
    <lineage>
        <taxon>Bacteria</taxon>
        <taxon>Bacillati</taxon>
        <taxon>Actinomycetota</taxon>
        <taxon>Actinomycetes</taxon>
        <taxon>Mycobacteriales</taxon>
        <taxon>Mycobacteriaceae</taxon>
        <taxon>Mycobacterium</taxon>
    </lineage>
</organism>
<dbReference type="EMBL" id="JAODWD010000003">
    <property type="protein sequence ID" value="MCT7659911.1"/>
    <property type="molecule type" value="Genomic_DNA"/>
</dbReference>
<dbReference type="Proteomes" id="UP001206639">
    <property type="component" value="Unassembled WGS sequence"/>
</dbReference>
<gene>
    <name evidence="3" type="ORF">N4S67_15935</name>
</gene>
<evidence type="ECO:0000313" key="4">
    <source>
        <dbReference type="Proteomes" id="UP001206639"/>
    </source>
</evidence>
<evidence type="ECO:0000259" key="2">
    <source>
        <dbReference type="Pfam" id="PF05305"/>
    </source>
</evidence>
<dbReference type="Pfam" id="PF05305">
    <property type="entry name" value="DUF732"/>
    <property type="match status" value="1"/>
</dbReference>
<evidence type="ECO:0000313" key="3">
    <source>
        <dbReference type="EMBL" id="MCT7659911.1"/>
    </source>
</evidence>
<accession>A0ABT2MFX8</accession>
<name>A0ABT2MFX8_9MYCO</name>
<feature type="domain" description="DUF732" evidence="2">
    <location>
        <begin position="44"/>
        <end position="112"/>
    </location>
</feature>
<keyword evidence="4" id="KW-1185">Reference proteome</keyword>
<feature type="chain" id="PRO_5046546812" evidence="1">
    <location>
        <begin position="36"/>
        <end position="118"/>
    </location>
</feature>
<protein>
    <submittedName>
        <fullName evidence="3">DUF732 domain-containing protein</fullName>
    </submittedName>
</protein>
<evidence type="ECO:0000256" key="1">
    <source>
        <dbReference type="SAM" id="SignalP"/>
    </source>
</evidence>
<dbReference type="InterPro" id="IPR007969">
    <property type="entry name" value="DUF732"/>
</dbReference>
<sequence>MTRTAVRRTGRATIAALMIAAGAAVASLTAAPASAQPSPEEKNQIFMDFLDKKNVPYKNRTEAIRMAKEFCLDAKRQGNPDWLAGYNLQYKGGWSQTEAETFVEGAVYVYCPKVWGVE</sequence>